<dbReference type="AlphaFoldDB" id="A0A0W0YBN5"/>
<gene>
    <name evidence="1" type="ORF">Lsai_3078</name>
</gene>
<organism evidence="1 2">
    <name type="scientific">Legionella sainthelensi</name>
    <dbReference type="NCBI Taxonomy" id="28087"/>
    <lineage>
        <taxon>Bacteria</taxon>
        <taxon>Pseudomonadati</taxon>
        <taxon>Pseudomonadota</taxon>
        <taxon>Gammaproteobacteria</taxon>
        <taxon>Legionellales</taxon>
        <taxon>Legionellaceae</taxon>
        <taxon>Legionella</taxon>
    </lineage>
</organism>
<accession>A0A0W0YBN5</accession>
<proteinExistence type="predicted"/>
<dbReference type="EMBL" id="LNYV01000037">
    <property type="protein sequence ID" value="KTD54256.1"/>
    <property type="molecule type" value="Genomic_DNA"/>
</dbReference>
<evidence type="ECO:0000313" key="2">
    <source>
        <dbReference type="Proteomes" id="UP000054621"/>
    </source>
</evidence>
<sequence length="191" mass="22012">MEVTLHPKAKEFLFEHFVPMRKVFSDVLGQVETDYISIALINQTGQIFFLSSKPSIEQNLIEKNLWLLDGCYQSSFFSQDKPKLWSELPHMGCIEVIKQYKQIEPGLITGISIPTEYDSYKAVFSFGLKRITPCIQNKISTHCEKLVAMGKYALRQIQDYLTFPDKQPYTIAKPKLELIINNQVTYEHTPG</sequence>
<dbReference type="Proteomes" id="UP000054621">
    <property type="component" value="Unassembled WGS sequence"/>
</dbReference>
<dbReference type="eggNOG" id="ENOG5031SQ1">
    <property type="taxonomic scope" value="Bacteria"/>
</dbReference>
<protein>
    <submittedName>
        <fullName evidence="1">Putative FlgJ-like protein</fullName>
    </submittedName>
</protein>
<evidence type="ECO:0000313" key="1">
    <source>
        <dbReference type="EMBL" id="KTD54256.1"/>
    </source>
</evidence>
<name>A0A0W0YBN5_9GAMM</name>
<reference evidence="1 2" key="1">
    <citation type="submission" date="2015-11" db="EMBL/GenBank/DDBJ databases">
        <title>Genomic analysis of 38 Legionella species identifies large and diverse effector repertoires.</title>
        <authorList>
            <person name="Burstein D."/>
            <person name="Amaro F."/>
            <person name="Zusman T."/>
            <person name="Lifshitz Z."/>
            <person name="Cohen O."/>
            <person name="Gilbert J.A."/>
            <person name="Pupko T."/>
            <person name="Shuman H.A."/>
            <person name="Segal G."/>
        </authorList>
    </citation>
    <scope>NUCLEOTIDE SEQUENCE [LARGE SCALE GENOMIC DNA]</scope>
    <source>
        <strain evidence="1 2">Mt.St.Helens-4</strain>
    </source>
</reference>
<comment type="caution">
    <text evidence="1">The sequence shown here is derived from an EMBL/GenBank/DDBJ whole genome shotgun (WGS) entry which is preliminary data.</text>
</comment>
<dbReference type="STRING" id="28087.Lsai_3078"/>
<dbReference type="PATRIC" id="fig|28087.4.peg.3303"/>